<dbReference type="InterPro" id="IPR020846">
    <property type="entry name" value="MFS_dom"/>
</dbReference>
<dbReference type="RefSeq" id="XP_013332552.1">
    <property type="nucleotide sequence ID" value="XM_013477098.1"/>
</dbReference>
<dbReference type="InterPro" id="IPR011701">
    <property type="entry name" value="MFS"/>
</dbReference>
<dbReference type="GeneID" id="25312076"/>
<evidence type="ECO:0000256" key="4">
    <source>
        <dbReference type="ARBA" id="ARBA00022989"/>
    </source>
</evidence>
<feature type="transmembrane region" description="Helical" evidence="6">
    <location>
        <begin position="350"/>
        <end position="371"/>
    </location>
</feature>
<evidence type="ECO:0000256" key="3">
    <source>
        <dbReference type="ARBA" id="ARBA00022692"/>
    </source>
</evidence>
<feature type="transmembrane region" description="Helical" evidence="6">
    <location>
        <begin position="48"/>
        <end position="65"/>
    </location>
</feature>
<dbReference type="InterPro" id="IPR036259">
    <property type="entry name" value="MFS_trans_sf"/>
</dbReference>
<dbReference type="Gene3D" id="1.20.1250.20">
    <property type="entry name" value="MFS general substrate transporter like domains"/>
    <property type="match status" value="2"/>
</dbReference>
<feature type="transmembrane region" description="Helical" evidence="6">
    <location>
        <begin position="213"/>
        <end position="235"/>
    </location>
</feature>
<keyword evidence="4 6" id="KW-1133">Transmembrane helix</keyword>
<evidence type="ECO:0000313" key="9">
    <source>
        <dbReference type="Proteomes" id="UP000053958"/>
    </source>
</evidence>
<accession>A0A0F4Z6H5</accession>
<organism evidence="8 9">
    <name type="scientific">Rasamsonia emersonii (strain ATCC 16479 / CBS 393.64 / IMI 116815)</name>
    <dbReference type="NCBI Taxonomy" id="1408163"/>
    <lineage>
        <taxon>Eukaryota</taxon>
        <taxon>Fungi</taxon>
        <taxon>Dikarya</taxon>
        <taxon>Ascomycota</taxon>
        <taxon>Pezizomycotina</taxon>
        <taxon>Eurotiomycetes</taxon>
        <taxon>Eurotiomycetidae</taxon>
        <taxon>Eurotiales</taxon>
        <taxon>Trichocomaceae</taxon>
        <taxon>Rasamsonia</taxon>
    </lineage>
</organism>
<feature type="transmembrane region" description="Helical" evidence="6">
    <location>
        <begin position="118"/>
        <end position="135"/>
    </location>
</feature>
<dbReference type="FunFam" id="1.20.1250.20:FF:000057">
    <property type="entry name" value="MFS general substrate transporter"/>
    <property type="match status" value="1"/>
</dbReference>
<feature type="transmembrane region" description="Helical" evidence="6">
    <location>
        <begin position="92"/>
        <end position="111"/>
    </location>
</feature>
<dbReference type="SUPFAM" id="SSF103473">
    <property type="entry name" value="MFS general substrate transporter"/>
    <property type="match status" value="1"/>
</dbReference>
<feature type="transmembrane region" description="Helical" evidence="6">
    <location>
        <begin position="179"/>
        <end position="201"/>
    </location>
</feature>
<keyword evidence="2" id="KW-0813">Transport</keyword>
<keyword evidence="3 6" id="KW-0812">Transmembrane</keyword>
<dbReference type="Pfam" id="PF07690">
    <property type="entry name" value="MFS_1"/>
    <property type="match status" value="1"/>
</dbReference>
<dbReference type="Pfam" id="PF22939">
    <property type="entry name" value="WHD_GPIID"/>
    <property type="match status" value="1"/>
</dbReference>
<feature type="transmembrane region" description="Helical" evidence="6">
    <location>
        <begin position="440"/>
        <end position="460"/>
    </location>
</feature>
<dbReference type="OrthoDB" id="2250022at2759"/>
<feature type="transmembrane region" description="Helical" evidence="6">
    <location>
        <begin position="288"/>
        <end position="307"/>
    </location>
</feature>
<name>A0A0F4Z6H5_RASE3</name>
<evidence type="ECO:0000313" key="8">
    <source>
        <dbReference type="EMBL" id="KKA25940.1"/>
    </source>
</evidence>
<evidence type="ECO:0000256" key="5">
    <source>
        <dbReference type="ARBA" id="ARBA00023136"/>
    </source>
</evidence>
<evidence type="ECO:0000256" key="6">
    <source>
        <dbReference type="SAM" id="Phobius"/>
    </source>
</evidence>
<keyword evidence="9" id="KW-1185">Reference proteome</keyword>
<keyword evidence="5 6" id="KW-0472">Membrane</keyword>
<feature type="domain" description="Major facilitator superfamily (MFS) profile" evidence="7">
    <location>
        <begin position="52"/>
        <end position="464"/>
    </location>
</feature>
<sequence>MAGDKEAVINDREAMGEKAEMSHEEVVQHLAQLTDEEKAVERKLRRRIDFLIMPLVILVYLMNYIDRNNYAAAKLQGLTKDLHLNDTEYQTGLSVLFVAYILMQVPSNLLLNYMGKPSLYLGFFVTAWGLVSALTSQVKGYGGIVACRFILGLVEAPFFAGVLFYLSKWYTKKELALRMSIFYAGSLLSGAFGNLIAAGILSGLSGKRGIAAWQWLYIIEGTITCFVGLVIMVILPDFPETWRLLSPEMRAVAKRRLAIEAAEADIDEAGGMSQLRGMKLAFSDKRTYVLAIAYMAITGAAGFQNFFPTLTATLGYNHVISLLLVAPPYVFMVFYSMAHNYLSDHFQNRFWFWMYPIPITIIGFIVFMTTSTFGPRYFSLFLMNFVFAMNGTLYGWIASSIPRPPAKRAAAYAFINSVGNSASIWTPYTYRSQDQPYYRPALGVCTALQIIALITGLIIYEVRDAAYDIRRMNGFLFRACGKLVHPYLINKSRCSIWSCIYALLAGLSVEGQLICWSSAIGGCTVSLAAQPRSTASQILAVPHGDLRQEIHHTLYGALQRRNAVSTAMALALARASRLKPEIRLAQAVSEFEASLTDEEKAAFRTYRSQTRDSPPNVNDVMRLTAEVDRRASRKTSRCFGPRLTNLLQAVQQFAALGDIVVGGSQNLIACGVWSLVRMTLLAVSQSVSVLERLSQLFMAVGRSAPRYQAMALLYARSKQLQADLCEYFIVVVRLCHRMVGFTRKSILAQITSSTLSDSDLASFQSQLERWASSIKEQVSLLTSQKIEEEAKRSSSFRALMTRNAASTTYRQKLEALLRWLDACSTYDYETPWKQARKAGTATWFSERAEYQEWKAHASSCSLFLFGETGFGKDHASCQHGRRSELLLRQSTNLDELEAVVHGRFSVADPNQYLELLETVLPTDKAYYLIVDGLDGCESHERHNVVHQLQRLQSKFLLRICLSFRPEIDQASQINPDDLKARWILSMPESNPDIERFINTELEARIESGKLSIGNPAIILEIRDALLAGAQGMFLWVVLQIDSICAERTDEAIRDALNDLPLDLSETFRRILQKAGGPDSRYQRRILELLVAAFRPLTVEQLREALSVVPGDAVWNPARLINNVYATLACCGSLIVVDEEELTVRFAHHSIRQFLVGHIGGKVPEYQFTVEQADRQMGRIIVTYLNYGVSNTQIFRAVPKVTAQEVPSKILDSKPRSDCGRNHGRTFTFILTLGNFFLHHTAYVAEESRNVWDLWCQVFQHSIKPSHQELNAFRLSQMKFYIATLARRRLRQYVAGIKLVQFIRTRILPAKPGREQRAKGAMLRAVVLIHTWEMTMARQWELITREWDLAEQVSKQLAHPKLPEGFLEKFLLSTEHRDDEIVVIAMCMRSVRLSPTEGLLASERKFLSGRLLEHGIMILMEYLHKLTWRLQSWVHDEENAFLFVPALGKMKERPRVPDTVPPGPTLETAKLLQTKLQETWTAATEKLGLPRQIDNKRTLAIKDKMIMSGIISAQKTKEKKRVDPWRIDHKAYLLPTSGSVQGFVPRTTPYFTPESDFLSANI</sequence>
<feature type="transmembrane region" description="Helical" evidence="6">
    <location>
        <begin position="319"/>
        <end position="338"/>
    </location>
</feature>
<evidence type="ECO:0000259" key="7">
    <source>
        <dbReference type="PROSITE" id="PS50850"/>
    </source>
</evidence>
<dbReference type="STRING" id="1408163.A0A0F4Z6H5"/>
<comment type="caution">
    <text evidence="8">The sequence shown here is derived from an EMBL/GenBank/DDBJ whole genome shotgun (WGS) entry which is preliminary data.</text>
</comment>
<dbReference type="GO" id="GO:0016020">
    <property type="term" value="C:membrane"/>
    <property type="evidence" value="ECO:0007669"/>
    <property type="project" value="UniProtKB-SubCell"/>
</dbReference>
<dbReference type="PROSITE" id="PS50850">
    <property type="entry name" value="MFS"/>
    <property type="match status" value="1"/>
</dbReference>
<gene>
    <name evidence="8" type="ORF">T310_0012</name>
</gene>
<reference evidence="8 9" key="1">
    <citation type="submission" date="2015-04" db="EMBL/GenBank/DDBJ databases">
        <authorList>
            <person name="Heijne W.H."/>
            <person name="Fedorova N.D."/>
            <person name="Nierman W.C."/>
            <person name="Vollebregt A.W."/>
            <person name="Zhao Z."/>
            <person name="Wu L."/>
            <person name="Kumar M."/>
            <person name="Stam H."/>
            <person name="van den Berg M.A."/>
            <person name="Pel H.J."/>
        </authorList>
    </citation>
    <scope>NUCLEOTIDE SEQUENCE [LARGE SCALE GENOMIC DNA]</scope>
    <source>
        <strain evidence="8 9">CBS 393.64</strain>
    </source>
</reference>
<evidence type="ECO:0000256" key="1">
    <source>
        <dbReference type="ARBA" id="ARBA00004141"/>
    </source>
</evidence>
<dbReference type="GO" id="GO:0022857">
    <property type="term" value="F:transmembrane transporter activity"/>
    <property type="evidence" value="ECO:0007669"/>
    <property type="project" value="InterPro"/>
</dbReference>
<comment type="subcellular location">
    <subcellularLocation>
        <location evidence="1">Membrane</location>
        <topology evidence="1">Multi-pass membrane protein</topology>
    </subcellularLocation>
</comment>
<feature type="transmembrane region" description="Helical" evidence="6">
    <location>
        <begin position="141"/>
        <end position="167"/>
    </location>
</feature>
<feature type="transmembrane region" description="Helical" evidence="6">
    <location>
        <begin position="377"/>
        <end position="397"/>
    </location>
</feature>
<proteinExistence type="predicted"/>
<dbReference type="Proteomes" id="UP000053958">
    <property type="component" value="Unassembled WGS sequence"/>
</dbReference>
<dbReference type="PANTHER" id="PTHR43791">
    <property type="entry name" value="PERMEASE-RELATED"/>
    <property type="match status" value="1"/>
</dbReference>
<dbReference type="PANTHER" id="PTHR43791:SF78">
    <property type="entry name" value="TRANSPORTER, PUTATIVE (AFU_ORTHOLOGUE AFUA_3G01370)-RELATED"/>
    <property type="match status" value="1"/>
</dbReference>
<evidence type="ECO:0000256" key="2">
    <source>
        <dbReference type="ARBA" id="ARBA00022448"/>
    </source>
</evidence>
<dbReference type="InterPro" id="IPR054471">
    <property type="entry name" value="GPIID_WHD"/>
</dbReference>
<dbReference type="EMBL" id="LASV01000003">
    <property type="protein sequence ID" value="KKA25940.1"/>
    <property type="molecule type" value="Genomic_DNA"/>
</dbReference>
<dbReference type="FunFam" id="1.20.1250.20:FF:000013">
    <property type="entry name" value="MFS general substrate transporter"/>
    <property type="match status" value="1"/>
</dbReference>
<protein>
    <submittedName>
        <fullName evidence="8">MFS transporter</fullName>
    </submittedName>
</protein>